<accession>A0A2H0WPI5</accession>
<name>A0A2H0WPI5_9BACT</name>
<reference evidence="4" key="1">
    <citation type="submission" date="2017-09" db="EMBL/GenBank/DDBJ databases">
        <title>Depth-based differentiation of microbial function through sediment-hosted aquifers and enrichment of novel symbionts in the deep terrestrial subsurface.</title>
        <authorList>
            <person name="Probst A.J."/>
            <person name="Ladd B."/>
            <person name="Jarett J.K."/>
            <person name="Geller-Mcgrath D.E."/>
            <person name="Sieber C.M.K."/>
            <person name="Emerson J.B."/>
            <person name="Anantharaman K."/>
            <person name="Thomas B.C."/>
            <person name="Malmstrom R."/>
            <person name="Stieglmeier M."/>
            <person name="Klingl A."/>
            <person name="Woyke T."/>
            <person name="Ryan C.M."/>
            <person name="Banfield J.F."/>
        </authorList>
    </citation>
    <scope>NUCLEOTIDE SEQUENCE [LARGE SCALE GENOMIC DNA]</scope>
</reference>
<dbReference type="Proteomes" id="UP000230775">
    <property type="component" value="Unassembled WGS sequence"/>
</dbReference>
<protein>
    <recommendedName>
        <fullName evidence="5">Glycosyltransferase family 1 protein</fullName>
    </recommendedName>
</protein>
<dbReference type="Gene3D" id="3.40.50.2000">
    <property type="entry name" value="Glycogen Phosphorylase B"/>
    <property type="match status" value="2"/>
</dbReference>
<evidence type="ECO:0000259" key="1">
    <source>
        <dbReference type="Pfam" id="PF00534"/>
    </source>
</evidence>
<proteinExistence type="predicted"/>
<evidence type="ECO:0000259" key="2">
    <source>
        <dbReference type="Pfam" id="PF13439"/>
    </source>
</evidence>
<feature type="domain" description="Glycosyltransferase subfamily 4-like N-terminal" evidence="2">
    <location>
        <begin position="13"/>
        <end position="152"/>
    </location>
</feature>
<evidence type="ECO:0000313" key="4">
    <source>
        <dbReference type="Proteomes" id="UP000230775"/>
    </source>
</evidence>
<sequence>MRILFVSRFFPYVGGREAVVLLLAEELSKTHEVAVLTPDLGRASEKYLIYHYNNKNIQKILKSFRPDIISSHTFYLTPQIISANNKNVPVVLTLHGDLLNFGSNEDKKMFLDMVSSLDKIIVVCTHGYKQLNTKGKIKESKLSLIRCGIDTDIFQPRFLDKKQLRKALRLPENKFLFVTPARMTGYKGIEFLLSSLKKIKNYKDKIHFLIATPPSRYRESEIEYTKKILQMAKAYNLSDLFTVGFYDFISIPLLYNSGDVLILPSMTEQLPISILEAQASGLPIIATNVGGVKEIISDGKTGYLIKYGDTNALAQSILDIFGNSKKYRAISQRNVNFVTPDYSKERMIKEYLDLFQLLIEKNSYVCRK</sequence>
<gene>
    <name evidence="3" type="ORF">COT64_02060</name>
</gene>
<dbReference type="CDD" id="cd03801">
    <property type="entry name" value="GT4_PimA-like"/>
    <property type="match status" value="1"/>
</dbReference>
<feature type="domain" description="Glycosyl transferase family 1" evidence="1">
    <location>
        <begin position="160"/>
        <end position="333"/>
    </location>
</feature>
<dbReference type="EMBL" id="PEZI01000043">
    <property type="protein sequence ID" value="PIS14547.1"/>
    <property type="molecule type" value="Genomic_DNA"/>
</dbReference>
<dbReference type="InterPro" id="IPR050194">
    <property type="entry name" value="Glycosyltransferase_grp1"/>
</dbReference>
<evidence type="ECO:0000313" key="3">
    <source>
        <dbReference type="EMBL" id="PIS14547.1"/>
    </source>
</evidence>
<dbReference type="SUPFAM" id="SSF53756">
    <property type="entry name" value="UDP-Glycosyltransferase/glycogen phosphorylase"/>
    <property type="match status" value="1"/>
</dbReference>
<dbReference type="PANTHER" id="PTHR45947">
    <property type="entry name" value="SULFOQUINOVOSYL TRANSFERASE SQD2"/>
    <property type="match status" value="1"/>
</dbReference>
<organism evidence="3 4">
    <name type="scientific">Candidatus Shapirobacteria bacterium CG09_land_8_20_14_0_10_39_12</name>
    <dbReference type="NCBI Taxonomy" id="1974885"/>
    <lineage>
        <taxon>Bacteria</taxon>
        <taxon>Candidatus Shapironibacteriota</taxon>
    </lineage>
</organism>
<dbReference type="PANTHER" id="PTHR45947:SF3">
    <property type="entry name" value="SULFOQUINOVOSYL TRANSFERASE SQD2"/>
    <property type="match status" value="1"/>
</dbReference>
<dbReference type="Pfam" id="PF13439">
    <property type="entry name" value="Glyco_transf_4"/>
    <property type="match status" value="1"/>
</dbReference>
<dbReference type="InterPro" id="IPR028098">
    <property type="entry name" value="Glyco_trans_4-like_N"/>
</dbReference>
<dbReference type="GO" id="GO:0016757">
    <property type="term" value="F:glycosyltransferase activity"/>
    <property type="evidence" value="ECO:0007669"/>
    <property type="project" value="InterPro"/>
</dbReference>
<dbReference type="AlphaFoldDB" id="A0A2H0WPI5"/>
<dbReference type="Pfam" id="PF00534">
    <property type="entry name" value="Glycos_transf_1"/>
    <property type="match status" value="1"/>
</dbReference>
<comment type="caution">
    <text evidence="3">The sequence shown here is derived from an EMBL/GenBank/DDBJ whole genome shotgun (WGS) entry which is preliminary data.</text>
</comment>
<dbReference type="InterPro" id="IPR001296">
    <property type="entry name" value="Glyco_trans_1"/>
</dbReference>
<evidence type="ECO:0008006" key="5">
    <source>
        <dbReference type="Google" id="ProtNLM"/>
    </source>
</evidence>